<dbReference type="SUPFAM" id="SSF49599">
    <property type="entry name" value="TRAF domain-like"/>
    <property type="match status" value="1"/>
</dbReference>
<feature type="domain" description="MATH" evidence="2">
    <location>
        <begin position="9"/>
        <end position="135"/>
    </location>
</feature>
<gene>
    <name evidence="3" type="primary">SPOP_24</name>
    <name evidence="3" type="ORF">TNIN_187941</name>
</gene>
<keyword evidence="4" id="KW-1185">Reference proteome</keyword>
<dbReference type="InterPro" id="IPR008974">
    <property type="entry name" value="TRAF-like"/>
</dbReference>
<protein>
    <submittedName>
        <fullName evidence="3">Speckle-type POZ protein</fullName>
    </submittedName>
</protein>
<evidence type="ECO:0000313" key="3">
    <source>
        <dbReference type="EMBL" id="GFY61274.1"/>
    </source>
</evidence>
<accession>A0A8X6XYZ0</accession>
<dbReference type="Gene3D" id="3.30.710.10">
    <property type="entry name" value="Potassium Channel Kv1.1, Chain A"/>
    <property type="match status" value="1"/>
</dbReference>
<comment type="caution">
    <text evidence="3">The sequence shown here is derived from an EMBL/GenBank/DDBJ whole genome shotgun (WGS) entry which is preliminary data.</text>
</comment>
<dbReference type="AlphaFoldDB" id="A0A8X6XYZ0"/>
<dbReference type="Pfam" id="PF22486">
    <property type="entry name" value="MATH_2"/>
    <property type="match status" value="1"/>
</dbReference>
<dbReference type="InterPro" id="IPR000210">
    <property type="entry name" value="BTB/POZ_dom"/>
</dbReference>
<reference evidence="3" key="1">
    <citation type="submission" date="2020-08" db="EMBL/GenBank/DDBJ databases">
        <title>Multicomponent nature underlies the extraordinary mechanical properties of spider dragline silk.</title>
        <authorList>
            <person name="Kono N."/>
            <person name="Nakamura H."/>
            <person name="Mori M."/>
            <person name="Yoshida Y."/>
            <person name="Ohtoshi R."/>
            <person name="Malay A.D."/>
            <person name="Moran D.A.P."/>
            <person name="Tomita M."/>
            <person name="Numata K."/>
            <person name="Arakawa K."/>
        </authorList>
    </citation>
    <scope>NUCLEOTIDE SEQUENCE</scope>
</reference>
<dbReference type="InterPro" id="IPR011333">
    <property type="entry name" value="SKP1/BTB/POZ_sf"/>
</dbReference>
<dbReference type="OrthoDB" id="2311693at2759"/>
<dbReference type="PROSITE" id="PS50144">
    <property type="entry name" value="MATH"/>
    <property type="match status" value="1"/>
</dbReference>
<feature type="domain" description="BTB" evidence="1">
    <location>
        <begin position="344"/>
        <end position="408"/>
    </location>
</feature>
<dbReference type="PROSITE" id="PS50097">
    <property type="entry name" value="BTB"/>
    <property type="match status" value="1"/>
</dbReference>
<evidence type="ECO:0000259" key="1">
    <source>
        <dbReference type="PROSITE" id="PS50097"/>
    </source>
</evidence>
<dbReference type="EMBL" id="BMAV01013529">
    <property type="protein sequence ID" value="GFY61274.1"/>
    <property type="molecule type" value="Genomic_DNA"/>
</dbReference>
<dbReference type="PANTHER" id="PTHR24413">
    <property type="entry name" value="SPECKLE-TYPE POZ PROTEIN"/>
    <property type="match status" value="1"/>
</dbReference>
<evidence type="ECO:0000259" key="2">
    <source>
        <dbReference type="PROSITE" id="PS50144"/>
    </source>
</evidence>
<dbReference type="SMART" id="SM00225">
    <property type="entry name" value="BTB"/>
    <property type="match status" value="1"/>
</dbReference>
<name>A0A8X6XYZ0_9ARAC</name>
<dbReference type="Proteomes" id="UP000886998">
    <property type="component" value="Unassembled WGS sequence"/>
</dbReference>
<proteinExistence type="predicted"/>
<dbReference type="CDD" id="cd14733">
    <property type="entry name" value="BACK"/>
    <property type="match status" value="1"/>
</dbReference>
<dbReference type="InterPro" id="IPR002083">
    <property type="entry name" value="MATH/TRAF_dom"/>
</dbReference>
<dbReference type="SUPFAM" id="SSF54695">
    <property type="entry name" value="POZ domain"/>
    <property type="match status" value="1"/>
</dbReference>
<sequence>MPNIEEDRKFSFIWVLENFMFAVEKQGESICSPVFRGMNGSEWGLALFPRGYDSSAYIAFFLQKISGGDSEDFPIEWELSFLRADGVPRKTTKMDAQRFRPDQALGDPVFMKIDELLTRRNELVPNDKLTACCRIYKAGREPRLSGLSFARTRIGLERRSFVWVIDKFRTSNRKKVFRLDPSSEQIPTLVLSIHSTDDHVLLEISQGRARRRNLTVCEISIIDSNGKVLDTKRGDYMFEPNGTTAWQFPPLIPAAIWRANANAYVPNDVLSLRCECIISVGVTSNKLEDYRQFSFPSTSSPLSASLINDTDSLGFNRSDVKIGSCPPHCLAKDLQNLLQNGAMSDIKLITPTSEFVAHKNIICARSPVFKSILMNDRAVDHINIDNIEDDTLKRMLTYMYTDSAEDLDWQTALKLYTAANTYCIQRLEEFCSTVLKASLSPTNACIILSLADQRKDRDLKVEVQKFILKHGKEIFNSTIWTAYMKENPLLAMETMYLNCIETSENR</sequence>
<dbReference type="Pfam" id="PF00651">
    <property type="entry name" value="BTB"/>
    <property type="match status" value="1"/>
</dbReference>
<dbReference type="GO" id="GO:0030163">
    <property type="term" value="P:protein catabolic process"/>
    <property type="evidence" value="ECO:0007669"/>
    <property type="project" value="UniProtKB-ARBA"/>
</dbReference>
<organism evidence="3 4">
    <name type="scientific">Trichonephila inaurata madagascariensis</name>
    <dbReference type="NCBI Taxonomy" id="2747483"/>
    <lineage>
        <taxon>Eukaryota</taxon>
        <taxon>Metazoa</taxon>
        <taxon>Ecdysozoa</taxon>
        <taxon>Arthropoda</taxon>
        <taxon>Chelicerata</taxon>
        <taxon>Arachnida</taxon>
        <taxon>Araneae</taxon>
        <taxon>Araneomorphae</taxon>
        <taxon>Entelegynae</taxon>
        <taxon>Araneoidea</taxon>
        <taxon>Nephilidae</taxon>
        <taxon>Trichonephila</taxon>
        <taxon>Trichonephila inaurata</taxon>
    </lineage>
</organism>
<dbReference type="Gene3D" id="1.25.40.420">
    <property type="match status" value="1"/>
</dbReference>
<dbReference type="Gene3D" id="2.60.210.10">
    <property type="entry name" value="Apoptosis, Tumor Necrosis Factor Receptor Associated Protein 2, Chain A"/>
    <property type="match status" value="1"/>
</dbReference>
<evidence type="ECO:0000313" key="4">
    <source>
        <dbReference type="Proteomes" id="UP000886998"/>
    </source>
</evidence>